<comment type="caution">
    <text evidence="2">The sequence shown here is derived from an EMBL/GenBank/DDBJ whole genome shotgun (WGS) entry which is preliminary data.</text>
</comment>
<proteinExistence type="predicted"/>
<name>A0AAV5IEJ7_9ROSI</name>
<dbReference type="Proteomes" id="UP001054252">
    <property type="component" value="Unassembled WGS sequence"/>
</dbReference>
<protein>
    <submittedName>
        <fullName evidence="2">Uncharacterized protein</fullName>
    </submittedName>
</protein>
<accession>A0AAV5IEJ7</accession>
<organism evidence="2 3">
    <name type="scientific">Rubroshorea leprosula</name>
    <dbReference type="NCBI Taxonomy" id="152421"/>
    <lineage>
        <taxon>Eukaryota</taxon>
        <taxon>Viridiplantae</taxon>
        <taxon>Streptophyta</taxon>
        <taxon>Embryophyta</taxon>
        <taxon>Tracheophyta</taxon>
        <taxon>Spermatophyta</taxon>
        <taxon>Magnoliopsida</taxon>
        <taxon>eudicotyledons</taxon>
        <taxon>Gunneridae</taxon>
        <taxon>Pentapetalae</taxon>
        <taxon>rosids</taxon>
        <taxon>malvids</taxon>
        <taxon>Malvales</taxon>
        <taxon>Dipterocarpaceae</taxon>
        <taxon>Rubroshorea</taxon>
    </lineage>
</organism>
<sequence>MGESSSHVPQIPSLSVETPRLPLEMNDPTLPTTTPFALNIPPSMGQVPTIQPTPSVEILRPALEDGKSKEVDHKLQQLEEESEKNFKFKQPDFDKYDGSRYPYAHLQMYARKIAPYANDERVQTGKLETIAMQYLSNAEKAKVYAELLIRFQVKTTAASELSDSLRDSSLL</sequence>
<dbReference type="AlphaFoldDB" id="A0AAV5IEJ7"/>
<gene>
    <name evidence="2" type="ORF">SLEP1_g9009</name>
</gene>
<keyword evidence="3" id="KW-1185">Reference proteome</keyword>
<dbReference type="EMBL" id="BPVZ01000009">
    <property type="protein sequence ID" value="GKU95680.1"/>
    <property type="molecule type" value="Genomic_DNA"/>
</dbReference>
<evidence type="ECO:0000256" key="1">
    <source>
        <dbReference type="SAM" id="MobiDB-lite"/>
    </source>
</evidence>
<evidence type="ECO:0000313" key="3">
    <source>
        <dbReference type="Proteomes" id="UP001054252"/>
    </source>
</evidence>
<reference evidence="2 3" key="1">
    <citation type="journal article" date="2021" name="Commun. Biol.">
        <title>The genome of Shorea leprosula (Dipterocarpaceae) highlights the ecological relevance of drought in aseasonal tropical rainforests.</title>
        <authorList>
            <person name="Ng K.K.S."/>
            <person name="Kobayashi M.J."/>
            <person name="Fawcett J.A."/>
            <person name="Hatakeyama M."/>
            <person name="Paape T."/>
            <person name="Ng C.H."/>
            <person name="Ang C.C."/>
            <person name="Tnah L.H."/>
            <person name="Lee C.T."/>
            <person name="Nishiyama T."/>
            <person name="Sese J."/>
            <person name="O'Brien M.J."/>
            <person name="Copetti D."/>
            <person name="Mohd Noor M.I."/>
            <person name="Ong R.C."/>
            <person name="Putra M."/>
            <person name="Sireger I.Z."/>
            <person name="Indrioko S."/>
            <person name="Kosugi Y."/>
            <person name="Izuno A."/>
            <person name="Isagi Y."/>
            <person name="Lee S.L."/>
            <person name="Shimizu K.K."/>
        </authorList>
    </citation>
    <scope>NUCLEOTIDE SEQUENCE [LARGE SCALE GENOMIC DNA]</scope>
    <source>
        <strain evidence="2">214</strain>
    </source>
</reference>
<feature type="compositionally biased region" description="Polar residues" evidence="1">
    <location>
        <begin position="1"/>
        <end position="16"/>
    </location>
</feature>
<feature type="region of interest" description="Disordered" evidence="1">
    <location>
        <begin position="1"/>
        <end position="51"/>
    </location>
</feature>
<evidence type="ECO:0000313" key="2">
    <source>
        <dbReference type="EMBL" id="GKU95680.1"/>
    </source>
</evidence>